<feature type="region of interest" description="Disordered" evidence="1">
    <location>
        <begin position="47"/>
        <end position="73"/>
    </location>
</feature>
<organism evidence="2 3">
    <name type="scientific">Octopus vulgaris</name>
    <name type="common">Common octopus</name>
    <dbReference type="NCBI Taxonomy" id="6645"/>
    <lineage>
        <taxon>Eukaryota</taxon>
        <taxon>Metazoa</taxon>
        <taxon>Spiralia</taxon>
        <taxon>Lophotrochozoa</taxon>
        <taxon>Mollusca</taxon>
        <taxon>Cephalopoda</taxon>
        <taxon>Coleoidea</taxon>
        <taxon>Octopodiformes</taxon>
        <taxon>Octopoda</taxon>
        <taxon>Incirrata</taxon>
        <taxon>Octopodidae</taxon>
        <taxon>Octopus</taxon>
    </lineage>
</organism>
<feature type="compositionally biased region" description="Basic and acidic residues" evidence="1">
    <location>
        <begin position="49"/>
        <end position="63"/>
    </location>
</feature>
<evidence type="ECO:0000313" key="3">
    <source>
        <dbReference type="Proteomes" id="UP001162480"/>
    </source>
</evidence>
<reference evidence="2" key="1">
    <citation type="submission" date="2023-08" db="EMBL/GenBank/DDBJ databases">
        <authorList>
            <person name="Alioto T."/>
            <person name="Alioto T."/>
            <person name="Gomez Garrido J."/>
        </authorList>
    </citation>
    <scope>NUCLEOTIDE SEQUENCE</scope>
</reference>
<feature type="region of interest" description="Disordered" evidence="1">
    <location>
        <begin position="132"/>
        <end position="169"/>
    </location>
</feature>
<sequence>MPKSLSSSSGDESSIEREVKKIESLIFDNVSDVSESEFPALPKVTNTKRNTEERTIENEERKSFASAAGSGMRQLSTDKKELLKYKDMITERDGVVKVEIPEELTEEKKKIIIFKTFCLKARKIDKIFGRHNVNPNLHGNENIKGENTKNSTRSKPYVLDGGSASKQGR</sequence>
<proteinExistence type="predicted"/>
<keyword evidence="3" id="KW-1185">Reference proteome</keyword>
<name>A0AA36F967_OCTVU</name>
<evidence type="ECO:0000256" key="1">
    <source>
        <dbReference type="SAM" id="MobiDB-lite"/>
    </source>
</evidence>
<protein>
    <submittedName>
        <fullName evidence="2">Uncharacterized protein</fullName>
    </submittedName>
</protein>
<dbReference type="EMBL" id="OX597823">
    <property type="protein sequence ID" value="CAI9728839.1"/>
    <property type="molecule type" value="Genomic_DNA"/>
</dbReference>
<gene>
    <name evidence="2" type="ORF">OCTVUL_1B015876</name>
</gene>
<evidence type="ECO:0000313" key="2">
    <source>
        <dbReference type="EMBL" id="CAI9728839.1"/>
    </source>
</evidence>
<dbReference type="Proteomes" id="UP001162480">
    <property type="component" value="Chromosome 10"/>
</dbReference>
<dbReference type="AlphaFoldDB" id="A0AA36F967"/>
<accession>A0AA36F967</accession>